<dbReference type="GO" id="GO:0006412">
    <property type="term" value="P:translation"/>
    <property type="evidence" value="ECO:0007669"/>
    <property type="project" value="InterPro"/>
</dbReference>
<comment type="caution">
    <text evidence="1">The sequence shown here is derived from an EMBL/GenBank/DDBJ whole genome shotgun (WGS) entry which is preliminary data.</text>
</comment>
<dbReference type="AlphaFoldDB" id="A0A2M7ASB8"/>
<dbReference type="InterPro" id="IPR036049">
    <property type="entry name" value="Ribosomal_uL29_sf"/>
</dbReference>
<name>A0A2M7ASB8_9BACT</name>
<organism evidence="1 2">
    <name type="scientific">Candidatus Shapirobacteria bacterium CG06_land_8_20_14_3_00_40_12</name>
    <dbReference type="NCBI Taxonomy" id="1974881"/>
    <lineage>
        <taxon>Bacteria</taxon>
        <taxon>Candidatus Shapironibacteriota</taxon>
    </lineage>
</organism>
<dbReference type="EMBL" id="PEWA01000023">
    <property type="protein sequence ID" value="PIU73500.1"/>
    <property type="molecule type" value="Genomic_DNA"/>
</dbReference>
<accession>A0A2M7ASB8</accession>
<proteinExistence type="predicted"/>
<dbReference type="Gene3D" id="1.10.287.310">
    <property type="match status" value="1"/>
</dbReference>
<gene>
    <name evidence="1" type="ORF">COS78_01850</name>
</gene>
<dbReference type="SUPFAM" id="SSF46561">
    <property type="entry name" value="Ribosomal protein L29 (L29p)"/>
    <property type="match status" value="1"/>
</dbReference>
<sequence>MRKSDKIAMNQKSVPEAIKLLTEKKKTLFEAKTKQFLGSLKDTSVFKKLRFEISLLSSLIKNHQDVKTK</sequence>
<reference evidence="2" key="1">
    <citation type="submission" date="2017-09" db="EMBL/GenBank/DDBJ databases">
        <title>Depth-based differentiation of microbial function through sediment-hosted aquifers and enrichment of novel symbionts in the deep terrestrial subsurface.</title>
        <authorList>
            <person name="Probst A.J."/>
            <person name="Ladd B."/>
            <person name="Jarett J.K."/>
            <person name="Geller-Mcgrath D.E."/>
            <person name="Sieber C.M.K."/>
            <person name="Emerson J.B."/>
            <person name="Anantharaman K."/>
            <person name="Thomas B.C."/>
            <person name="Malmstrom R."/>
            <person name="Stieglmeier M."/>
            <person name="Klingl A."/>
            <person name="Woyke T."/>
            <person name="Ryan C.M."/>
            <person name="Banfield J.F."/>
        </authorList>
    </citation>
    <scope>NUCLEOTIDE SEQUENCE [LARGE SCALE GENOMIC DNA]</scope>
</reference>
<dbReference type="GO" id="GO:0005840">
    <property type="term" value="C:ribosome"/>
    <property type="evidence" value="ECO:0007669"/>
    <property type="project" value="InterPro"/>
</dbReference>
<evidence type="ECO:0000313" key="2">
    <source>
        <dbReference type="Proteomes" id="UP000231407"/>
    </source>
</evidence>
<dbReference type="GO" id="GO:0003735">
    <property type="term" value="F:structural constituent of ribosome"/>
    <property type="evidence" value="ECO:0007669"/>
    <property type="project" value="InterPro"/>
</dbReference>
<protein>
    <recommendedName>
        <fullName evidence="3">50S ribosomal protein L29</fullName>
    </recommendedName>
</protein>
<dbReference type="Proteomes" id="UP000231407">
    <property type="component" value="Unassembled WGS sequence"/>
</dbReference>
<evidence type="ECO:0000313" key="1">
    <source>
        <dbReference type="EMBL" id="PIU73500.1"/>
    </source>
</evidence>
<evidence type="ECO:0008006" key="3">
    <source>
        <dbReference type="Google" id="ProtNLM"/>
    </source>
</evidence>